<evidence type="ECO:0000256" key="1">
    <source>
        <dbReference type="SAM" id="SignalP"/>
    </source>
</evidence>
<sequence length="184" mass="20532">MYKKLLNKLTISILCFVLLVSSVSFAESNKHIRVGFGIKNLSLDTKGEDSATLYGFEFSWGIPIYENKYGNINFGMNTGYFYGKNDIGYSSNISIDDIIAEISIGYSKTLLEHFVVNFDLLSGYEYTSFDTDNEHGLTFGIAGGFAYKYLDDAAIGIKAKYMNSSNDLIDYSTTVTANITLFFN</sequence>
<accession>D3PEZ6</accession>
<evidence type="ECO:0000313" key="3">
    <source>
        <dbReference type="Proteomes" id="UP000001520"/>
    </source>
</evidence>
<dbReference type="KEGG" id="ddf:DEFDS_P168"/>
<dbReference type="RefSeq" id="WP_013009006.1">
    <property type="nucleotide sequence ID" value="NC_013940.1"/>
</dbReference>
<evidence type="ECO:0008006" key="4">
    <source>
        <dbReference type="Google" id="ProtNLM"/>
    </source>
</evidence>
<feature type="signal peptide" evidence="1">
    <location>
        <begin position="1"/>
        <end position="26"/>
    </location>
</feature>
<evidence type="ECO:0000313" key="2">
    <source>
        <dbReference type="EMBL" id="BAI81788.1"/>
    </source>
</evidence>
<dbReference type="AlphaFoldDB" id="D3PEZ6"/>
<gene>
    <name evidence="2" type="ordered locus">DEFDS_P168</name>
</gene>
<feature type="chain" id="PRO_5003048987" description="Outer membrane protein beta-barrel domain-containing protein" evidence="1">
    <location>
        <begin position="27"/>
        <end position="184"/>
    </location>
</feature>
<keyword evidence="2" id="KW-0614">Plasmid</keyword>
<keyword evidence="1" id="KW-0732">Signal</keyword>
<reference evidence="2 3" key="1">
    <citation type="journal article" date="2010" name="DNA Res.">
        <title>Bacterial lifestyle in a deep-sea hydrothermal vent chimney revealed by the genome sequence of the thermophilic bacterium Deferribacter desulfuricans SSM1.</title>
        <authorList>
            <person name="Takaki Y."/>
            <person name="Shimamura S."/>
            <person name="Nakagawa S."/>
            <person name="Fukuhara Y."/>
            <person name="Horikawa H."/>
            <person name="Ankai A."/>
            <person name="Harada T."/>
            <person name="Hosoyama A."/>
            <person name="Oguchi A."/>
            <person name="Fukui S."/>
            <person name="Fujita N."/>
            <person name="Takami H."/>
            <person name="Takai K."/>
        </authorList>
    </citation>
    <scope>NUCLEOTIDE SEQUENCE [LARGE SCALE GENOMIC DNA]</scope>
    <source>
        <strain evidence="3">DSM 14783 / JCM 11476 / NBRC 101012 / SSM1</strain>
        <plasmid evidence="3">Plasmid megaplasmid pDF308</plasmid>
    </source>
</reference>
<name>D3PEZ6_DEFDS</name>
<protein>
    <recommendedName>
        <fullName evidence="4">Outer membrane protein beta-barrel domain-containing protein</fullName>
    </recommendedName>
</protein>
<dbReference type="EMBL" id="AP011530">
    <property type="protein sequence ID" value="BAI81788.1"/>
    <property type="molecule type" value="Genomic_DNA"/>
</dbReference>
<geneLocation type="plasmid" evidence="2 3">
    <name>megaplasmid pDF308</name>
</geneLocation>
<proteinExistence type="predicted"/>
<organism evidence="2 3">
    <name type="scientific">Deferribacter desulfuricans (strain DSM 14783 / JCM 11476 / NBRC 101012 / SSM1)</name>
    <dbReference type="NCBI Taxonomy" id="639282"/>
    <lineage>
        <taxon>Bacteria</taxon>
        <taxon>Pseudomonadati</taxon>
        <taxon>Deferribacterota</taxon>
        <taxon>Deferribacteres</taxon>
        <taxon>Deferribacterales</taxon>
        <taxon>Deferribacteraceae</taxon>
        <taxon>Deferribacter</taxon>
    </lineage>
</organism>
<dbReference type="HOGENOM" id="CLU_1465929_0_0_0"/>
<keyword evidence="3" id="KW-1185">Reference proteome</keyword>
<dbReference type="Proteomes" id="UP000001520">
    <property type="component" value="Plasmid megaplasmid pDF308"/>
</dbReference>